<evidence type="ECO:0000313" key="4">
    <source>
        <dbReference type="Proteomes" id="UP000814243"/>
    </source>
</evidence>
<sequence>MPPTQRMVLAWAVDIASCGAGVCVARVLARRCVRRGAGRVRRGRRVRHCEDGTDEAAATCGFAGAKEQTAGGARRSSAFVVCGAIAGTAAGLAAAAAAAAAGVRRAARAPPTRGGRGLGLGPSLPPITPAARALVPIKRDIPMIPALTASYTDKPAAEPGDRQRRRVGGAASSSVPALPRQQPSAAADAGVDGRVRVRARARRARPAALPAPRAH</sequence>
<keyword evidence="2" id="KW-0812">Transmembrane</keyword>
<feature type="compositionally biased region" description="Low complexity" evidence="1">
    <location>
        <begin position="206"/>
        <end position="215"/>
    </location>
</feature>
<name>A0A922MKB6_SPOEX</name>
<proteinExistence type="predicted"/>
<dbReference type="AlphaFoldDB" id="A0A922MKB6"/>
<gene>
    <name evidence="3" type="ORF">HF086_013666</name>
</gene>
<keyword evidence="2" id="KW-1133">Transmembrane helix</keyword>
<evidence type="ECO:0000313" key="3">
    <source>
        <dbReference type="EMBL" id="KAH9638228.1"/>
    </source>
</evidence>
<dbReference type="Proteomes" id="UP000814243">
    <property type="component" value="Unassembled WGS sequence"/>
</dbReference>
<accession>A0A922MKB6</accession>
<organism evidence="3 4">
    <name type="scientific">Spodoptera exigua</name>
    <name type="common">Beet armyworm</name>
    <name type="synonym">Noctua fulgens</name>
    <dbReference type="NCBI Taxonomy" id="7107"/>
    <lineage>
        <taxon>Eukaryota</taxon>
        <taxon>Metazoa</taxon>
        <taxon>Ecdysozoa</taxon>
        <taxon>Arthropoda</taxon>
        <taxon>Hexapoda</taxon>
        <taxon>Insecta</taxon>
        <taxon>Pterygota</taxon>
        <taxon>Neoptera</taxon>
        <taxon>Endopterygota</taxon>
        <taxon>Lepidoptera</taxon>
        <taxon>Glossata</taxon>
        <taxon>Ditrysia</taxon>
        <taxon>Noctuoidea</taxon>
        <taxon>Noctuidae</taxon>
        <taxon>Amphipyrinae</taxon>
        <taxon>Spodoptera</taxon>
    </lineage>
</organism>
<comment type="caution">
    <text evidence="3">The sequence shown here is derived from an EMBL/GenBank/DDBJ whole genome shotgun (WGS) entry which is preliminary data.</text>
</comment>
<evidence type="ECO:0000256" key="1">
    <source>
        <dbReference type="SAM" id="MobiDB-lite"/>
    </source>
</evidence>
<reference evidence="3" key="1">
    <citation type="journal article" date="2021" name="G3 (Bethesda)">
        <title>Genome and transcriptome analysis of the beet armyworm Spodoptera exigua reveals targets for pest control. .</title>
        <authorList>
            <person name="Simon S."/>
            <person name="Breeschoten T."/>
            <person name="Jansen H.J."/>
            <person name="Dirks R.P."/>
            <person name="Schranz M.E."/>
            <person name="Ros V.I.D."/>
        </authorList>
    </citation>
    <scope>NUCLEOTIDE SEQUENCE</scope>
    <source>
        <strain evidence="3">TB_SE_WUR_2020</strain>
    </source>
</reference>
<evidence type="ECO:0000256" key="2">
    <source>
        <dbReference type="SAM" id="Phobius"/>
    </source>
</evidence>
<feature type="region of interest" description="Disordered" evidence="1">
    <location>
        <begin position="152"/>
        <end position="215"/>
    </location>
</feature>
<protein>
    <submittedName>
        <fullName evidence="3">Uncharacterized protein</fullName>
    </submittedName>
</protein>
<keyword evidence="2" id="KW-0472">Membrane</keyword>
<feature type="transmembrane region" description="Helical" evidence="2">
    <location>
        <begin position="78"/>
        <end position="103"/>
    </location>
</feature>
<feature type="compositionally biased region" description="Basic residues" evidence="1">
    <location>
        <begin position="196"/>
        <end position="205"/>
    </location>
</feature>
<feature type="transmembrane region" description="Helical" evidence="2">
    <location>
        <begin position="6"/>
        <end position="29"/>
    </location>
</feature>
<dbReference type="EMBL" id="JACEFF010000408">
    <property type="protein sequence ID" value="KAH9638228.1"/>
    <property type="molecule type" value="Genomic_DNA"/>
</dbReference>